<feature type="region of interest" description="Disordered" evidence="2">
    <location>
        <begin position="1"/>
        <end position="21"/>
    </location>
</feature>
<keyword evidence="5" id="KW-1185">Reference proteome</keyword>
<dbReference type="STRING" id="910347.SAMN05421773_102385"/>
<organism evidence="4 5">
    <name type="scientific">Streptomyces aidingensis</name>
    <dbReference type="NCBI Taxonomy" id="910347"/>
    <lineage>
        <taxon>Bacteria</taxon>
        <taxon>Bacillati</taxon>
        <taxon>Actinomycetota</taxon>
        <taxon>Actinomycetes</taxon>
        <taxon>Kitasatosporales</taxon>
        <taxon>Streptomycetaceae</taxon>
        <taxon>Streptomyces</taxon>
    </lineage>
</organism>
<dbReference type="Pfam" id="PF04203">
    <property type="entry name" value="Sortase"/>
    <property type="match status" value="1"/>
</dbReference>
<keyword evidence="3" id="KW-0812">Transmembrane</keyword>
<feature type="transmembrane region" description="Helical" evidence="3">
    <location>
        <begin position="28"/>
        <end position="52"/>
    </location>
</feature>
<feature type="compositionally biased region" description="Pro residues" evidence="2">
    <location>
        <begin position="1"/>
        <end position="14"/>
    </location>
</feature>
<dbReference type="SUPFAM" id="SSF63817">
    <property type="entry name" value="Sortase"/>
    <property type="match status" value="1"/>
</dbReference>
<evidence type="ECO:0000256" key="1">
    <source>
        <dbReference type="ARBA" id="ARBA00022801"/>
    </source>
</evidence>
<proteinExistence type="predicted"/>
<dbReference type="Proteomes" id="UP000199207">
    <property type="component" value="Unassembled WGS sequence"/>
</dbReference>
<evidence type="ECO:0000256" key="3">
    <source>
        <dbReference type="SAM" id="Phobius"/>
    </source>
</evidence>
<sequence>MSPADPAVPSPPPADAQQERQPLPDARFAVPGAALLILAALLLGFAANLTVVSHLQHARAQQTGFAELREQLALGTAPVGQTDYRGHPLDPGAPVALLRIPALDLREVVFEGTTPGVLTAGPGHRRDTVLPGQAGTSVLMGRQWAYGGPFRELHTLAVGDTVEITTGQGEHVYRVTGLRYPGDEVPAPAGEGEGRLTLITATGGPYTPSDALRVDAELTTGVQPAPARIFPVGSLGPGEETLEGDSRVWIQVLLWSQGLLLAALAVTWAYRNWGRAQAWIVGVPLLGGLSVGLSGALTMLLPNLL</sequence>
<keyword evidence="3" id="KW-0472">Membrane</keyword>
<dbReference type="InterPro" id="IPR023365">
    <property type="entry name" value="Sortase_dom-sf"/>
</dbReference>
<dbReference type="Gene3D" id="2.40.260.10">
    <property type="entry name" value="Sortase"/>
    <property type="match status" value="1"/>
</dbReference>
<name>A0A1I1HIA5_9ACTN</name>
<dbReference type="InterPro" id="IPR005754">
    <property type="entry name" value="Sortase"/>
</dbReference>
<dbReference type="CDD" id="cd05830">
    <property type="entry name" value="Sortase_E"/>
    <property type="match status" value="1"/>
</dbReference>
<dbReference type="EMBL" id="FOLM01000002">
    <property type="protein sequence ID" value="SFC23302.1"/>
    <property type="molecule type" value="Genomic_DNA"/>
</dbReference>
<dbReference type="AlphaFoldDB" id="A0A1I1HIA5"/>
<reference evidence="4 5" key="1">
    <citation type="submission" date="2016-10" db="EMBL/GenBank/DDBJ databases">
        <authorList>
            <person name="de Groot N.N."/>
        </authorList>
    </citation>
    <scope>NUCLEOTIDE SEQUENCE [LARGE SCALE GENOMIC DNA]</scope>
    <source>
        <strain evidence="4 5">CGMCC 4.5739</strain>
    </source>
</reference>
<evidence type="ECO:0000313" key="4">
    <source>
        <dbReference type="EMBL" id="SFC23302.1"/>
    </source>
</evidence>
<dbReference type="InterPro" id="IPR042003">
    <property type="entry name" value="Sortase_E"/>
</dbReference>
<keyword evidence="3" id="KW-1133">Transmembrane helix</keyword>
<protein>
    <submittedName>
        <fullName evidence="4">LPXTG-site transpeptidase (Sortase) family protein</fullName>
    </submittedName>
</protein>
<accession>A0A1I1HIA5</accession>
<gene>
    <name evidence="4" type="ORF">SAMN05421773_102385</name>
</gene>
<feature type="transmembrane region" description="Helical" evidence="3">
    <location>
        <begin position="276"/>
        <end position="301"/>
    </location>
</feature>
<keyword evidence="1" id="KW-0378">Hydrolase</keyword>
<evidence type="ECO:0000256" key="2">
    <source>
        <dbReference type="SAM" id="MobiDB-lite"/>
    </source>
</evidence>
<dbReference type="GO" id="GO:0016787">
    <property type="term" value="F:hydrolase activity"/>
    <property type="evidence" value="ECO:0007669"/>
    <property type="project" value="UniProtKB-KW"/>
</dbReference>
<evidence type="ECO:0000313" key="5">
    <source>
        <dbReference type="Proteomes" id="UP000199207"/>
    </source>
</evidence>